<dbReference type="Gene3D" id="1.10.1200.10">
    <property type="entry name" value="ACP-like"/>
    <property type="match status" value="3"/>
</dbReference>
<evidence type="ECO:0000256" key="1">
    <source>
        <dbReference type="ARBA" id="ARBA00001957"/>
    </source>
</evidence>
<name>A0AAE4V502_9NOCA</name>
<feature type="domain" description="Carrier" evidence="7">
    <location>
        <begin position="3289"/>
        <end position="3364"/>
    </location>
</feature>
<dbReference type="Gene3D" id="3.30.559.30">
    <property type="entry name" value="Nonribosomal peptide synthetase, condensation domain"/>
    <property type="match status" value="5"/>
</dbReference>
<dbReference type="FunFam" id="2.30.38.10:FF:000001">
    <property type="entry name" value="Non-ribosomal peptide synthetase PvdI"/>
    <property type="match status" value="1"/>
</dbReference>
<dbReference type="RefSeq" id="WP_317769205.1">
    <property type="nucleotide sequence ID" value="NZ_JAWLUP010000130.1"/>
</dbReference>
<dbReference type="GO" id="GO:0017000">
    <property type="term" value="P:antibiotic biosynthetic process"/>
    <property type="evidence" value="ECO:0007669"/>
    <property type="project" value="UniProtKB-KW"/>
</dbReference>
<dbReference type="PROSITE" id="PS00455">
    <property type="entry name" value="AMP_BINDING"/>
    <property type="match status" value="3"/>
</dbReference>
<dbReference type="Pfam" id="PF00550">
    <property type="entry name" value="PP-binding"/>
    <property type="match status" value="3"/>
</dbReference>
<keyword evidence="6" id="KW-0045">Antibiotic biosynthesis</keyword>
<dbReference type="EMBL" id="JAWLUP010000130">
    <property type="protein sequence ID" value="MDV7268096.1"/>
    <property type="molecule type" value="Genomic_DNA"/>
</dbReference>
<dbReference type="Proteomes" id="UP001185863">
    <property type="component" value="Unassembled WGS sequence"/>
</dbReference>
<dbReference type="GO" id="GO:0031177">
    <property type="term" value="F:phosphopantetheine binding"/>
    <property type="evidence" value="ECO:0007669"/>
    <property type="project" value="InterPro"/>
</dbReference>
<dbReference type="Gene3D" id="3.40.50.12780">
    <property type="entry name" value="N-terminal domain of ligase-like"/>
    <property type="match status" value="2"/>
</dbReference>
<dbReference type="InterPro" id="IPR010060">
    <property type="entry name" value="NRPS_synth"/>
</dbReference>
<dbReference type="FunFam" id="1.10.1200.10:FF:000005">
    <property type="entry name" value="Nonribosomal peptide synthetase 1"/>
    <property type="match status" value="2"/>
</dbReference>
<dbReference type="FunFam" id="1.10.1200.10:FF:000016">
    <property type="entry name" value="Non-ribosomal peptide synthase"/>
    <property type="match status" value="1"/>
</dbReference>
<keyword evidence="5" id="KW-0677">Repeat</keyword>
<dbReference type="FunFam" id="3.40.50.980:FF:000002">
    <property type="entry name" value="Enterobactin synthetase component F"/>
    <property type="match status" value="2"/>
</dbReference>
<evidence type="ECO:0000256" key="3">
    <source>
        <dbReference type="ARBA" id="ARBA00022450"/>
    </source>
</evidence>
<dbReference type="PROSITE" id="PS00012">
    <property type="entry name" value="PHOSPHOPANTETHEINE"/>
    <property type="match status" value="3"/>
</dbReference>
<dbReference type="SUPFAM" id="SSF52777">
    <property type="entry name" value="CoA-dependent acyltransferases"/>
    <property type="match status" value="9"/>
</dbReference>
<dbReference type="InterPro" id="IPR009081">
    <property type="entry name" value="PP-bd_ACP"/>
</dbReference>
<dbReference type="SUPFAM" id="SSF56801">
    <property type="entry name" value="Acetyl-CoA synthetase-like"/>
    <property type="match status" value="4"/>
</dbReference>
<evidence type="ECO:0000313" key="8">
    <source>
        <dbReference type="EMBL" id="MDV7268096.1"/>
    </source>
</evidence>
<gene>
    <name evidence="8" type="ORF">R4315_26605</name>
</gene>
<organism evidence="8 9">
    <name type="scientific">Rhodococcus oxybenzonivorans</name>
    <dbReference type="NCBI Taxonomy" id="1990687"/>
    <lineage>
        <taxon>Bacteria</taxon>
        <taxon>Bacillati</taxon>
        <taxon>Actinomycetota</taxon>
        <taxon>Actinomycetes</taxon>
        <taxon>Mycobacteriales</taxon>
        <taxon>Nocardiaceae</taxon>
        <taxon>Rhodococcus</taxon>
    </lineage>
</organism>
<dbReference type="Gene3D" id="3.30.559.10">
    <property type="entry name" value="Chloramphenicol acetyltransferase-like domain"/>
    <property type="match status" value="5"/>
</dbReference>
<comment type="caution">
    <text evidence="8">The sequence shown here is derived from an EMBL/GenBank/DDBJ whole genome shotgun (WGS) entry which is preliminary data.</text>
</comment>
<dbReference type="GO" id="GO:0008610">
    <property type="term" value="P:lipid biosynthetic process"/>
    <property type="evidence" value="ECO:0007669"/>
    <property type="project" value="UniProtKB-ARBA"/>
</dbReference>
<keyword evidence="3" id="KW-0596">Phosphopantetheine</keyword>
<feature type="domain" description="Carrier" evidence="7">
    <location>
        <begin position="692"/>
        <end position="767"/>
    </location>
</feature>
<dbReference type="InterPro" id="IPR045851">
    <property type="entry name" value="AMP-bd_C_sf"/>
</dbReference>
<dbReference type="Pfam" id="PF00668">
    <property type="entry name" value="Condensation"/>
    <property type="match status" value="5"/>
</dbReference>
<dbReference type="Gene3D" id="2.30.38.10">
    <property type="entry name" value="Luciferase, Domain 3"/>
    <property type="match status" value="2"/>
</dbReference>
<dbReference type="InterPro" id="IPR020845">
    <property type="entry name" value="AMP-binding_CS"/>
</dbReference>
<dbReference type="CDD" id="cd19543">
    <property type="entry name" value="DCL_NRPS"/>
    <property type="match status" value="1"/>
</dbReference>
<dbReference type="InterPro" id="IPR020806">
    <property type="entry name" value="PKS_PP-bd"/>
</dbReference>
<dbReference type="InterPro" id="IPR010071">
    <property type="entry name" value="AA_adenyl_dom"/>
</dbReference>
<evidence type="ECO:0000256" key="4">
    <source>
        <dbReference type="ARBA" id="ARBA00022553"/>
    </source>
</evidence>
<proteinExistence type="inferred from homology"/>
<dbReference type="Pfam" id="PF13193">
    <property type="entry name" value="AMP-binding_C"/>
    <property type="match status" value="3"/>
</dbReference>
<dbReference type="InterPro" id="IPR023213">
    <property type="entry name" value="CAT-like_dom_sf"/>
</dbReference>
<dbReference type="InterPro" id="IPR042099">
    <property type="entry name" value="ANL_N_sf"/>
</dbReference>
<feature type="domain" description="Carrier" evidence="7">
    <location>
        <begin position="1751"/>
        <end position="1825"/>
    </location>
</feature>
<keyword evidence="4" id="KW-0597">Phosphoprotein</keyword>
<dbReference type="Gene3D" id="3.40.50.980">
    <property type="match status" value="4"/>
</dbReference>
<comment type="similarity">
    <text evidence="2">Belongs to the ATP-dependent AMP-binding enzyme family.</text>
</comment>
<dbReference type="FunFam" id="3.40.50.12780:FF:000012">
    <property type="entry name" value="Non-ribosomal peptide synthetase"/>
    <property type="match status" value="3"/>
</dbReference>
<dbReference type="GO" id="GO:0043041">
    <property type="term" value="P:amino acid activation for nonribosomal peptide biosynthetic process"/>
    <property type="evidence" value="ECO:0007669"/>
    <property type="project" value="TreeGrafter"/>
</dbReference>
<dbReference type="PROSITE" id="PS50075">
    <property type="entry name" value="CARRIER"/>
    <property type="match status" value="3"/>
</dbReference>
<dbReference type="InterPro" id="IPR006162">
    <property type="entry name" value="Ppantetheine_attach_site"/>
</dbReference>
<comment type="cofactor">
    <cofactor evidence="1">
        <name>pantetheine 4'-phosphate</name>
        <dbReference type="ChEBI" id="CHEBI:47942"/>
    </cofactor>
</comment>
<dbReference type="Gene3D" id="3.30.300.30">
    <property type="match status" value="3"/>
</dbReference>
<evidence type="ECO:0000256" key="5">
    <source>
        <dbReference type="ARBA" id="ARBA00022737"/>
    </source>
</evidence>
<dbReference type="GO" id="GO:0044550">
    <property type="term" value="P:secondary metabolite biosynthetic process"/>
    <property type="evidence" value="ECO:0007669"/>
    <property type="project" value="UniProtKB-ARBA"/>
</dbReference>
<feature type="non-terminal residue" evidence="8">
    <location>
        <position position="4238"/>
    </location>
</feature>
<dbReference type="NCBIfam" id="TIGR01733">
    <property type="entry name" value="AA-adenyl-dom"/>
    <property type="match status" value="4"/>
</dbReference>
<evidence type="ECO:0000256" key="6">
    <source>
        <dbReference type="ARBA" id="ARBA00023194"/>
    </source>
</evidence>
<evidence type="ECO:0000256" key="2">
    <source>
        <dbReference type="ARBA" id="ARBA00006432"/>
    </source>
</evidence>
<dbReference type="CDD" id="cd19540">
    <property type="entry name" value="LCL_NRPS-like"/>
    <property type="match status" value="2"/>
</dbReference>
<dbReference type="SMART" id="SM00823">
    <property type="entry name" value="PKS_PP"/>
    <property type="match status" value="3"/>
</dbReference>
<reference evidence="8" key="1">
    <citation type="submission" date="2023-10" db="EMBL/GenBank/DDBJ databases">
        <title>Development of a sustainable strategy for remediation of hydrocarbon-contaminated territories based on the waste exchange concept.</title>
        <authorList>
            <person name="Krivoruchko A."/>
        </authorList>
    </citation>
    <scope>NUCLEOTIDE SEQUENCE</scope>
    <source>
        <strain evidence="8">IEGM 68</strain>
    </source>
</reference>
<dbReference type="InterPro" id="IPR001242">
    <property type="entry name" value="Condensation_dom"/>
</dbReference>
<dbReference type="FunFam" id="3.40.50.980:FF:000001">
    <property type="entry name" value="Non-ribosomal peptide synthetase"/>
    <property type="match status" value="4"/>
</dbReference>
<dbReference type="SUPFAM" id="SSF47336">
    <property type="entry name" value="ACP-like"/>
    <property type="match status" value="3"/>
</dbReference>
<dbReference type="NCBIfam" id="TIGR01720">
    <property type="entry name" value="NRPS-para261"/>
    <property type="match status" value="1"/>
</dbReference>
<evidence type="ECO:0000259" key="7">
    <source>
        <dbReference type="PROSITE" id="PS50075"/>
    </source>
</evidence>
<evidence type="ECO:0000313" key="9">
    <source>
        <dbReference type="Proteomes" id="UP001185863"/>
    </source>
</evidence>
<dbReference type="CDD" id="cd17643">
    <property type="entry name" value="A_NRPS_Cytc1-like"/>
    <property type="match status" value="1"/>
</dbReference>
<dbReference type="NCBIfam" id="NF003417">
    <property type="entry name" value="PRK04813.1"/>
    <property type="match status" value="4"/>
</dbReference>
<dbReference type="InterPro" id="IPR036736">
    <property type="entry name" value="ACP-like_sf"/>
</dbReference>
<dbReference type="GO" id="GO:0003824">
    <property type="term" value="F:catalytic activity"/>
    <property type="evidence" value="ECO:0007669"/>
    <property type="project" value="InterPro"/>
</dbReference>
<dbReference type="InterPro" id="IPR025110">
    <property type="entry name" value="AMP-bd_C"/>
</dbReference>
<feature type="non-terminal residue" evidence="8">
    <location>
        <position position="1"/>
    </location>
</feature>
<dbReference type="PANTHER" id="PTHR45527:SF14">
    <property type="entry name" value="PLIPASTATIN SYNTHASE SUBUNIT B"/>
    <property type="match status" value="1"/>
</dbReference>
<dbReference type="GO" id="GO:0072330">
    <property type="term" value="P:monocarboxylic acid biosynthetic process"/>
    <property type="evidence" value="ECO:0007669"/>
    <property type="project" value="UniProtKB-ARBA"/>
</dbReference>
<protein>
    <submittedName>
        <fullName evidence="8">Amino acid adenylation domain-containing protein</fullName>
    </submittedName>
</protein>
<dbReference type="PANTHER" id="PTHR45527">
    <property type="entry name" value="NONRIBOSOMAL PEPTIDE SYNTHETASE"/>
    <property type="match status" value="1"/>
</dbReference>
<sequence>PDASFIDVLAQARDTDLAAFGHTDVPFESVVDELAPVRSTSYSPLFQVLLEFQNTVRAHLELPGLTVEAVDVDPGVAKFDLQLSLAEQYDDKGSAAGMSAGFLYATDVFDRASVLRFGERLLRVLRAVVTDPATTVGDIDVMGAVERGLVLDQWNHEGVRAGSLTLVELFARAAARTPDAVAVVCGEDRITYAELEERANRLARLLIARGVGTESLVAVMVDRTPNLLVALLAVLGAGGGYVPVDVSYPAERVAAMFEDAHPVCAVVSAEFGALAPDGTALVVIDDPATHRALNSFSGLPVTDSDRLRPLRADAVAYVIFTSGSTGRPKGVQVSHRCVVALLANTRDLFGFDSSDVWTLFHSYAFDFSVWELWGALVHGGRLVVVDYFTARSPDTFLELLQRERVTVLNQTPTAFYQLMEADRAASVVEDADGSALSLRYVIFGGEALDIGQLGRWYSRHDDRAPVLVNMYGITETTVHVSFLALDRALVSAASGSVIGGGLPGLRVYVLDGRLHPVPPGVVGELYVSGEQVSRGYVGRSELTAHRFVADPFARDRVGARMYRSGDIVRWGPHGRLEYVGRSDFQVQLRGFRVELGEVEAALAACAGVAQAVVVVRIDDRDGDRLVGYVVPEAGAAVDPAAVLDAVGASVPTYMVPSAVVVLDALPLTVNGKLDRKALPEPDFGTATVGFVAPRNPVEEIVAAVFADLLGIARVGAHDNFFDLGGNSLTATRLVARINAAVGDRLGVRDVFDAPTVAGLAARAEAGIAVDRARPTLAPRDPAREVPVSLAQQRMWFINQFDTASAAYNVAIALRLAGTLDVPALQAAITDVVERHESLRTVFPLTDRGPRQVILPAAEAVPILHPEPTTGLDNLREQVDRLLSTGFDVTVETPLRARLFERGVAEHVLAVVVHHIAADGFSMVPLARDVLAAYTARHHETAPDWRPLPVQYADYTLWQRDWLGPENDPSSPLARQLGYWTTTLADLPDVLELPTDRPRPPARSLQGGRVEFRIPPELHQDIVQVARTHGSTVFMALHAALAVLLSRLSASDDIAVGTPIAGRGEAALDDVVGMFVNTLVLRTRVDAARTFAELLTGVRETDLGAFTHADVPFERVVESLRPSRSTEYSPLFQVMLEFQNTERPVLELPGLHVEALDLPFDTINFDLQVSMRENTDSDGAPAGITAALGYATDIFDEGTVAGFAERLVRILTAVAADPDVRVGDVDVLAPPERAALTSVTGGPGVPARTLPELLIDAAAVDPAAEALSFEGQRVTYRDLDDRSNRLARLLIARGVGPEHVVALALSRSIESVAAVWAVAKSGAAFVPVDPNHPAERIEYMLDDSGAVAGLTTAELRPSLPGALPWLALDDPGMKAELALLPATVVSDTDRTSALQVDHPAYLIYTSGSTGRPKGVVTTHRGLANFAAAQQRTFATTSTARALHFASPSFDASILELMLAVGPGATMVIASPSVFGGEELSDLLRRERVTHCFVTPAALASVDPAGLDDLVCVVTGGEACPPELVARWAPGRNMFDAYGPTESTVVSSISSPMVPGEPVTIGAPTLGFGEAVLDARLQPVPVGIAGELYLAGPALARGYHRRYALTAERFVANPFGPAGSRMYRTGDLVRWMKDGQLEYLGRTDFQVKIRGFRIELGEVASALLAHEDVAAAVADVRHSAGSADRLVGYVVPVPGAVLDTGALLDFAGARLASYMVPAAIVVIEALPLTVHGKLDRKALPEPDFGAVVTGGRAPGTGTEELLAALFRDVLGLESVGVEDSFFALGGDSIMSIQLVARAKAAGLILSPRDVFERRTVAGLAEAAHRERPDSVVLEELPGGGVGAVPPTPVVAWMLDRSGGKLNRFSQAVLVTAPPGLTHEDLVGAVGAVLNRHDMLRARLTRDDGQEGLGGQWGMTVLPSGAVSPEAVIHRVPVTSLDGEKFAAIAAAELDAAADRLDPATASMVQVLWFDGPDGLGRLLLVAHHLVVDGVSWRILITDLAAAHARIAEGFTAALPGIGTSMRRWAHGLVDAAERRRDEVELWRAMLDGADPLLGSRPLDPAIDVDTAQGSITVEVPPRVTGALLTTLPAAFHGTVGDGLLTALALAMIRWRRQRGVDTTDALINLEGHGREDHVVPGADLSRTVGWFTSLFPARLDLTGIDVDAVLAGGAAAGTAIKTVKEQLLAIPDHGIGFGLLRYLYPETGEMLRRFPPPQVSFNYLGRVATSAGDVPWLPVEGSSDLGGTQNPDMPVAWVVDVNAATTVRDGDPVLTATWTFPTGVLRSTDVEELADLWIRTLTLLAEHANRPDAGGLTPSDLDLVSVGQADIDRLENTYPALADIWPLSPLQAGLLFHAQLSEEHVDAYMVQLVLDLHGVVDAARLRRAAQGLLDRHSNLRVAFAETSTGPVQVVLASVTAPWSHIDLSGQPNSRITAEVAAAMAMDRALPFDMAAAPLLRFTLLHTAPGRYRLVLTHHHILLDGWSTPLVIKDLLVLYATAGDTTALPAVTSYRDYLHWIATQDSERSTGAWVSALAGADEPTIVAPAARGEPSFADPEDVRLDVGDEKTRVLEALARARGLTTNTLVQVAWGLVLATLSTREDVTFGATVSGRPPAIAGIESMVGLFINTVPVRLRLRREETLAEILERFQAEQSALLDHHYVGLTEIQRAAGDGAVFDTLTVFESYPVDRMGLSENTDIDGMRLAGVEGIDATHYPLTLIAHVDTGLHLRLRYQPAVIDSEFAESVAARVARVLQIMLSDIDIPLARLTLLSEAELQEYTAVSGAPSGAPRTLPELLTQSAGERPGAAALLFEGRETSYRELDERSNALARVLIGRGAGPETFVALGLPRSPESVLSVWSVTKAGAAFVPVDPNYPADRIEHMLADSGAALGVTTSAYRHRLPDSVPWLVLDDPGVDDTLAAASCARVTDVDRRSLLLVDHAAYAIYTSGSTGRPKGVVVTHRGLANLLAEQSAHYVISREARCLHICSPSFDVAILELIQSCAAGATLVIAPPGIYGGAELAALLRRERVTHACITPAVLATVDRDGIEHLEVLVVAGDAVGDELVANWGVGRAMFNGYGPTEATILTTLSRPMIPGEPVTIGSPVRGITLSVLDPRLQPVPAGVPGELYISGPALARGYHRRPSLTAERFVANPHGSGRMYRTGDVVRWRHDHTLEYLGRSDFQVKIRGQRVELGEIDSVLTTHPNLDFAATVGRPGPLGDMALVSYVLPHDGEEVVAPEVLAFAGRILPKYMVPAAVVVLDEIPLTPVGKLDRKALPAPDFASTSTGFRAPATPVEEAVARVFSEVLGIARVGVDDSFFELGGDSLSATRAVARINAALDAGIGVAALFDAPVVGDLAVRIESAATASVPSEALTARPRPERIPLSLAQQRMWFINQFDTSSPAYNIPIALRLTGVLDRAALLASVGDVVERHESLRTVFPGSIDGPHQVIVDPGRATPSLHPVTVSGDRDLRDAIAALAATGFDVTVDVPFRATLFEIDAESHVLAIVVHHIAADGFSMMPLARDIMLAYTARTMGETPAWTPLPVQYADFSAWQRSVLGTEEDPDSVVSRQLGYWIRTLSGIPEVLQIPLDRPRPAQRSYRGDVVEFTVPAQLHTALNEMASEHNSTLFMVVHAALAVLLSRLSGTDDVPIGTPVAGRGQAVLDDVVGMFVNTLVLRTPVDGGASFSEVLTAVRSVDLGAFEHADIPFERLVDQLAPERSTAHAPLFQVLIEFRNATGTRLELPGLVVDSLEVDLGVAKFDLELSLAEHVDEDGAPAGIGAGLRYATDVLDRASVLRLGERFVRLLESVTSDAYTPVGDIDILDPGERDRLLPVAAPAASEPVATLPELFARAAERNLAATAVVYEGASLTYRELDARSNRLARLLIARGAGPESLVAVAAARSLDLVVALLAVVKSGAGYVPVDVTYPAERLAFLFADARPVCVLTTEAEAESVRAQGFPTIAVDSPDVVAELGGVSAQPVSDAERTGPLHPDTVAYVIYTSGSTGQPKGVQVSHRNVGTLFAHTRALFEFDASDVWTMFHSAAFDFSVWELWGALLHGGRLVVVDYFTTRTPDTFLRLLRDERVTVLNQTPTAFYQLAEEDRVAGSTELALRYVIFGGEALDLAQLIRWYSRHEDSAPTLVNMYGITETTVHVSHLPMTEALAAGASASVIGRALPGLRVYVLDGRLHPVAPGVVGELYVSGAQVSRGYLGRFALTSTRFVADPYVPGSRMYRSG</sequence>
<accession>A0AAE4V502</accession>
<dbReference type="InterPro" id="IPR000873">
    <property type="entry name" value="AMP-dep_synth/lig_dom"/>
</dbReference>
<dbReference type="FunFam" id="3.30.300.30:FF:000010">
    <property type="entry name" value="Enterobactin synthetase component F"/>
    <property type="match status" value="1"/>
</dbReference>
<dbReference type="GO" id="GO:0005737">
    <property type="term" value="C:cytoplasm"/>
    <property type="evidence" value="ECO:0007669"/>
    <property type="project" value="TreeGrafter"/>
</dbReference>
<dbReference type="Pfam" id="PF00501">
    <property type="entry name" value="AMP-binding"/>
    <property type="match status" value="4"/>
</dbReference>